<feature type="domain" description="C2H2-type" evidence="7">
    <location>
        <begin position="85"/>
        <end position="112"/>
    </location>
</feature>
<evidence type="ECO:0000313" key="11">
    <source>
        <dbReference type="RefSeq" id="XP_031763942.1"/>
    </source>
</evidence>
<dbReference type="KEGG" id="gmw:113514573"/>
<dbReference type="RefSeq" id="XP_031763942.1">
    <property type="nucleotide sequence ID" value="XM_031908082.1"/>
</dbReference>
<dbReference type="GO" id="GO:0045944">
    <property type="term" value="P:positive regulation of transcription by RNA polymerase II"/>
    <property type="evidence" value="ECO:0007669"/>
    <property type="project" value="TreeGrafter"/>
</dbReference>
<evidence type="ECO:0000256" key="6">
    <source>
        <dbReference type="SAM" id="MobiDB-lite"/>
    </source>
</evidence>
<keyword evidence="2" id="KW-0677">Repeat</keyword>
<dbReference type="SMART" id="SM00355">
    <property type="entry name" value="ZnF_C2H2"/>
    <property type="match status" value="13"/>
</dbReference>
<evidence type="ECO:0000259" key="7">
    <source>
        <dbReference type="PROSITE" id="PS50157"/>
    </source>
</evidence>
<accession>A0A6J1WQS9</accession>
<dbReference type="InterPro" id="IPR013087">
    <property type="entry name" value="Znf_C2H2_type"/>
</dbReference>
<evidence type="ECO:0000313" key="9">
    <source>
        <dbReference type="RefSeq" id="XP_026754480.1"/>
    </source>
</evidence>
<dbReference type="OrthoDB" id="3561125at2759"/>
<keyword evidence="3 5" id="KW-0863">Zinc-finger</keyword>
<protein>
    <submittedName>
        <fullName evidence="9 10">Zinc finger protein 761-like</fullName>
    </submittedName>
</protein>
<dbReference type="GO" id="GO:0008270">
    <property type="term" value="F:zinc ion binding"/>
    <property type="evidence" value="ECO:0007669"/>
    <property type="project" value="UniProtKB-KW"/>
</dbReference>
<dbReference type="Proteomes" id="UP001652740">
    <property type="component" value="Unplaced"/>
</dbReference>
<feature type="domain" description="C2H2-type" evidence="7">
    <location>
        <begin position="149"/>
        <end position="176"/>
    </location>
</feature>
<proteinExistence type="predicted"/>
<evidence type="ECO:0000313" key="10">
    <source>
        <dbReference type="RefSeq" id="XP_026754481.1"/>
    </source>
</evidence>
<feature type="domain" description="C2H2-type" evidence="7">
    <location>
        <begin position="476"/>
        <end position="503"/>
    </location>
</feature>
<dbReference type="RefSeq" id="XP_026754480.1">
    <property type="nucleotide sequence ID" value="XM_026898679.2"/>
</dbReference>
<keyword evidence="1" id="KW-0479">Metal-binding</keyword>
<dbReference type="SUPFAM" id="SSF57667">
    <property type="entry name" value="beta-beta-alpha zinc fingers"/>
    <property type="match status" value="4"/>
</dbReference>
<sequence length="567" mass="66908">MSDNEDSVSVLHDSDNLQQESENLKQESERLQHDSQEIMNMFASVWVKVEVDEDPSADLPNADDVNAGADCEEKNKKQRRFTKTLTCDVCNYTTVYKNCLELHMLGHNNSKPYGCNQCDYTTKYPTALYRHVMIKHEKKGSEEKQVPVHKCDQCDYTSYFKWNLSAHKRKHKLEKQFKCKHCPYATAYRHNYQKHGKIHNENMCFKCDKCPFVTKFEGHITRHLAKIHNEVTEKANKCDMCDFSTKTRWRLNVHKQRSKQETILKCGYCEFETYYMCESKKHKVTHYNLIYGSGKILHNVQTQPSQEKTVKLDDTYQYATHNTTMDDADKYQHDSNLQKYHLDPNCVDWNSIQVLESEDKERPFQCHMCAYTSRFKASVQRHFQRHHTGTQNRPYKCVNCDFSTKTKDQIALHNKRSQSDTELFCAICKFTTHFKCQYVMHQKLHYEHKCPKCNYSCKHKYELQKHYATIHLGNGLKCQYCDYKAARKESLLCHETIHTGIKPFKCNYCDYMSVRRSLLSNHIKRYHTDVVTDVTVVSDSRVEELRLPIDSLDKFKNIDLDCQMDLA</sequence>
<keyword evidence="8" id="KW-1185">Reference proteome</keyword>
<dbReference type="InterPro" id="IPR050688">
    <property type="entry name" value="Zinc_finger/UBP_domain"/>
</dbReference>
<evidence type="ECO:0000256" key="1">
    <source>
        <dbReference type="ARBA" id="ARBA00022723"/>
    </source>
</evidence>
<dbReference type="PROSITE" id="PS50157">
    <property type="entry name" value="ZINC_FINGER_C2H2_2"/>
    <property type="match status" value="5"/>
</dbReference>
<dbReference type="PANTHER" id="PTHR24403">
    <property type="entry name" value="ZINC FINGER PROTEIN"/>
    <property type="match status" value="1"/>
</dbReference>
<dbReference type="Pfam" id="PF00096">
    <property type="entry name" value="zf-C2H2"/>
    <property type="match status" value="1"/>
</dbReference>
<feature type="domain" description="C2H2-type" evidence="7">
    <location>
        <begin position="364"/>
        <end position="392"/>
    </location>
</feature>
<dbReference type="Gene3D" id="3.30.160.60">
    <property type="entry name" value="Classic Zinc Finger"/>
    <property type="match status" value="5"/>
</dbReference>
<dbReference type="InterPro" id="IPR036236">
    <property type="entry name" value="Znf_C2H2_sf"/>
</dbReference>
<feature type="compositionally biased region" description="Basic and acidic residues" evidence="6">
    <location>
        <begin position="22"/>
        <end position="31"/>
    </location>
</feature>
<dbReference type="RefSeq" id="XP_026754481.1">
    <property type="nucleotide sequence ID" value="XM_026898680.2"/>
</dbReference>
<evidence type="ECO:0000256" key="5">
    <source>
        <dbReference type="PROSITE-ProRule" id="PRU00042"/>
    </source>
</evidence>
<dbReference type="GeneID" id="113514573"/>
<keyword evidence="4" id="KW-0862">Zinc</keyword>
<feature type="region of interest" description="Disordered" evidence="6">
    <location>
        <begin position="1"/>
        <end position="31"/>
    </location>
</feature>
<gene>
    <name evidence="9 10 11" type="primary">LOC113514573</name>
</gene>
<evidence type="ECO:0000313" key="8">
    <source>
        <dbReference type="Proteomes" id="UP001652740"/>
    </source>
</evidence>
<evidence type="ECO:0000256" key="2">
    <source>
        <dbReference type="ARBA" id="ARBA00022737"/>
    </source>
</evidence>
<name>A0A6J1WQS9_GALME</name>
<dbReference type="PANTHER" id="PTHR24403:SF67">
    <property type="entry name" value="FI01116P-RELATED"/>
    <property type="match status" value="1"/>
</dbReference>
<dbReference type="AlphaFoldDB" id="A0A6J1WQS9"/>
<reference evidence="9 10" key="1">
    <citation type="submission" date="2025-04" db="UniProtKB">
        <authorList>
            <consortium name="RefSeq"/>
        </authorList>
    </citation>
    <scope>IDENTIFICATION</scope>
    <source>
        <tissue evidence="9 10">Whole adult</tissue>
    </source>
</reference>
<evidence type="ECO:0000256" key="4">
    <source>
        <dbReference type="ARBA" id="ARBA00022833"/>
    </source>
</evidence>
<dbReference type="GO" id="GO:0005634">
    <property type="term" value="C:nucleus"/>
    <property type="evidence" value="ECO:0007669"/>
    <property type="project" value="TreeGrafter"/>
</dbReference>
<feature type="domain" description="C2H2-type" evidence="7">
    <location>
        <begin position="504"/>
        <end position="528"/>
    </location>
</feature>
<evidence type="ECO:0000256" key="3">
    <source>
        <dbReference type="ARBA" id="ARBA00022771"/>
    </source>
</evidence>
<dbReference type="PROSITE" id="PS00028">
    <property type="entry name" value="ZINC_FINGER_C2H2_1"/>
    <property type="match status" value="1"/>
</dbReference>
<organism evidence="8 9">
    <name type="scientific">Galleria mellonella</name>
    <name type="common">Greater wax moth</name>
    <dbReference type="NCBI Taxonomy" id="7137"/>
    <lineage>
        <taxon>Eukaryota</taxon>
        <taxon>Metazoa</taxon>
        <taxon>Ecdysozoa</taxon>
        <taxon>Arthropoda</taxon>
        <taxon>Hexapoda</taxon>
        <taxon>Insecta</taxon>
        <taxon>Pterygota</taxon>
        <taxon>Neoptera</taxon>
        <taxon>Endopterygota</taxon>
        <taxon>Lepidoptera</taxon>
        <taxon>Glossata</taxon>
        <taxon>Ditrysia</taxon>
        <taxon>Pyraloidea</taxon>
        <taxon>Pyralidae</taxon>
        <taxon>Galleriinae</taxon>
        <taxon>Galleria</taxon>
    </lineage>
</organism>